<evidence type="ECO:0000313" key="8">
    <source>
        <dbReference type="Proteomes" id="UP000054144"/>
    </source>
</evidence>
<dbReference type="PANTHER" id="PTHR23061:SF12">
    <property type="entry name" value="DNA POLYMERASE ALPHA SUBUNIT B"/>
    <property type="match status" value="1"/>
</dbReference>
<evidence type="ECO:0000256" key="2">
    <source>
        <dbReference type="ARBA" id="ARBA00007299"/>
    </source>
</evidence>
<evidence type="ECO:0000256" key="3">
    <source>
        <dbReference type="ARBA" id="ARBA00018596"/>
    </source>
</evidence>
<evidence type="ECO:0000256" key="4">
    <source>
        <dbReference type="ARBA" id="ARBA00022705"/>
    </source>
</evidence>
<comment type="subcellular location">
    <subcellularLocation>
        <location evidence="1">Nucleus</location>
    </subcellularLocation>
</comment>
<gene>
    <name evidence="7" type="ORF">FISHEDRAFT_77346</name>
</gene>
<keyword evidence="5" id="KW-0539">Nucleus</keyword>
<dbReference type="AlphaFoldDB" id="A0A0D7A1V2"/>
<reference evidence="7 8" key="1">
    <citation type="journal article" date="2015" name="Fungal Genet. Biol.">
        <title>Evolution of novel wood decay mechanisms in Agaricales revealed by the genome sequences of Fistulina hepatica and Cylindrobasidium torrendii.</title>
        <authorList>
            <person name="Floudas D."/>
            <person name="Held B.W."/>
            <person name="Riley R."/>
            <person name="Nagy L.G."/>
            <person name="Koehler G."/>
            <person name="Ransdell A.S."/>
            <person name="Younus H."/>
            <person name="Chow J."/>
            <person name="Chiniquy J."/>
            <person name="Lipzen A."/>
            <person name="Tritt A."/>
            <person name="Sun H."/>
            <person name="Haridas S."/>
            <person name="LaButti K."/>
            <person name="Ohm R.A."/>
            <person name="Kues U."/>
            <person name="Blanchette R.A."/>
            <person name="Grigoriev I.V."/>
            <person name="Minto R.E."/>
            <person name="Hibbett D.S."/>
        </authorList>
    </citation>
    <scope>NUCLEOTIDE SEQUENCE [LARGE SCALE GENOMIC DNA]</scope>
    <source>
        <strain evidence="7 8">ATCC 64428</strain>
    </source>
</reference>
<evidence type="ECO:0000256" key="5">
    <source>
        <dbReference type="ARBA" id="ARBA00023242"/>
    </source>
</evidence>
<dbReference type="InterPro" id="IPR016722">
    <property type="entry name" value="DNA_pol_alpha_bsu"/>
</dbReference>
<dbReference type="Pfam" id="PF04042">
    <property type="entry name" value="DNA_pol_E_B"/>
    <property type="match status" value="1"/>
</dbReference>
<accession>A0A0D7A1V2</accession>
<dbReference type="Gene3D" id="3.60.21.60">
    <property type="match status" value="2"/>
</dbReference>
<proteinExistence type="inferred from homology"/>
<sequence>MVIEPSRYYGSGNCVPFRFDPSFKIRGGPPGLAGMSFFPGEIVALKGKNGRGGWFSVHEALTLPLPKVSNRIETDDSGFTTAIACGPFTAHDNLEYVPWHNFESRLSESEPDVVLLVGWAVRGLHPPLVKQGDIDDTPLSLFRRTFVDPIQKYLSSNPGSIAIIMPSVHDLISTHAAYPQPSLDSDLISKNPRIYMVSNPSRFSKNGISFGVTSVDVLFHLKKEQYIKHGTQVEPGMGDEPDPMGNLRRHLLYQRSFYPLFPVPEGPSHIVNFDVSHWGGLAMYDADNPGAPDVLVVPSRLRYFVKSVDGVTAVNPAYANKNTYANMRVASGLALTGTGEKG</sequence>
<dbReference type="EMBL" id="KN882067">
    <property type="protein sequence ID" value="KIY44725.1"/>
    <property type="molecule type" value="Genomic_DNA"/>
</dbReference>
<dbReference type="GO" id="GO:0006270">
    <property type="term" value="P:DNA replication initiation"/>
    <property type="evidence" value="ECO:0007669"/>
    <property type="project" value="TreeGrafter"/>
</dbReference>
<dbReference type="GO" id="GO:0003677">
    <property type="term" value="F:DNA binding"/>
    <property type="evidence" value="ECO:0007669"/>
    <property type="project" value="InterPro"/>
</dbReference>
<feature type="domain" description="DNA polymerase alpha/delta/epsilon subunit B" evidence="6">
    <location>
        <begin position="82"/>
        <end position="306"/>
    </location>
</feature>
<organism evidence="7 8">
    <name type="scientific">Fistulina hepatica ATCC 64428</name>
    <dbReference type="NCBI Taxonomy" id="1128425"/>
    <lineage>
        <taxon>Eukaryota</taxon>
        <taxon>Fungi</taxon>
        <taxon>Dikarya</taxon>
        <taxon>Basidiomycota</taxon>
        <taxon>Agaricomycotina</taxon>
        <taxon>Agaricomycetes</taxon>
        <taxon>Agaricomycetidae</taxon>
        <taxon>Agaricales</taxon>
        <taxon>Fistulinaceae</taxon>
        <taxon>Fistulina</taxon>
    </lineage>
</organism>
<dbReference type="Proteomes" id="UP000054144">
    <property type="component" value="Unassembled WGS sequence"/>
</dbReference>
<protein>
    <recommendedName>
        <fullName evidence="3">DNA polymerase alpha subunit B</fullName>
    </recommendedName>
</protein>
<comment type="similarity">
    <text evidence="2">Belongs to the DNA polymerase alpha subunit B family.</text>
</comment>
<evidence type="ECO:0000259" key="6">
    <source>
        <dbReference type="Pfam" id="PF04042"/>
    </source>
</evidence>
<name>A0A0D7A1V2_9AGAR</name>
<evidence type="ECO:0000256" key="1">
    <source>
        <dbReference type="ARBA" id="ARBA00004123"/>
    </source>
</evidence>
<evidence type="ECO:0000313" key="7">
    <source>
        <dbReference type="EMBL" id="KIY44725.1"/>
    </source>
</evidence>
<keyword evidence="4" id="KW-0235">DNA replication</keyword>
<keyword evidence="8" id="KW-1185">Reference proteome</keyword>
<dbReference type="OrthoDB" id="336885at2759"/>
<dbReference type="GO" id="GO:0005658">
    <property type="term" value="C:alpha DNA polymerase:primase complex"/>
    <property type="evidence" value="ECO:0007669"/>
    <property type="project" value="TreeGrafter"/>
</dbReference>
<dbReference type="InterPro" id="IPR007185">
    <property type="entry name" value="DNA_pol_a/d/e_bsu"/>
</dbReference>
<dbReference type="PANTHER" id="PTHR23061">
    <property type="entry name" value="DNA POLYMERASE 2 ALPHA 70 KDA SUBUNIT"/>
    <property type="match status" value="1"/>
</dbReference>